<dbReference type="InterPro" id="IPR052764">
    <property type="entry name" value="GH20_Enzymes"/>
</dbReference>
<evidence type="ECO:0000313" key="9">
    <source>
        <dbReference type="Proteomes" id="UP000659223"/>
    </source>
</evidence>
<keyword evidence="9" id="KW-1185">Reference proteome</keyword>
<evidence type="ECO:0000259" key="6">
    <source>
        <dbReference type="Pfam" id="PF00728"/>
    </source>
</evidence>
<feature type="domain" description="Beta-hexosaminidase bacterial type N-terminal" evidence="7">
    <location>
        <begin position="77"/>
        <end position="195"/>
    </location>
</feature>
<evidence type="ECO:0000256" key="4">
    <source>
        <dbReference type="SAM" id="MobiDB-lite"/>
    </source>
</evidence>
<dbReference type="Gene3D" id="3.20.20.80">
    <property type="entry name" value="Glycosidases"/>
    <property type="match status" value="1"/>
</dbReference>
<dbReference type="InterPro" id="IPR015882">
    <property type="entry name" value="HEX_bac_N"/>
</dbReference>
<keyword evidence="2" id="KW-0378">Hydrolase</keyword>
<evidence type="ECO:0000259" key="7">
    <source>
        <dbReference type="Pfam" id="PF02838"/>
    </source>
</evidence>
<dbReference type="PROSITE" id="PS51257">
    <property type="entry name" value="PROKAR_LIPOPROTEIN"/>
    <property type="match status" value="1"/>
</dbReference>
<feature type="compositionally biased region" description="Low complexity" evidence="4">
    <location>
        <begin position="46"/>
        <end position="69"/>
    </location>
</feature>
<evidence type="ECO:0000256" key="5">
    <source>
        <dbReference type="SAM" id="SignalP"/>
    </source>
</evidence>
<evidence type="ECO:0000256" key="1">
    <source>
        <dbReference type="ARBA" id="ARBA00006285"/>
    </source>
</evidence>
<dbReference type="PANTHER" id="PTHR43678">
    <property type="entry name" value="PUTATIVE (AFU_ORTHOLOGUE AFUA_2G00640)-RELATED"/>
    <property type="match status" value="1"/>
</dbReference>
<accession>A0ABQ2YIL8</accession>
<feature type="region of interest" description="Disordered" evidence="4">
    <location>
        <begin position="32"/>
        <end position="75"/>
    </location>
</feature>
<dbReference type="InterPro" id="IPR029018">
    <property type="entry name" value="Hex-like_dom2"/>
</dbReference>
<organism evidence="8 9">
    <name type="scientific">Streptomyces hiroshimensis</name>
    <dbReference type="NCBI Taxonomy" id="66424"/>
    <lineage>
        <taxon>Bacteria</taxon>
        <taxon>Bacillati</taxon>
        <taxon>Actinomycetota</taxon>
        <taxon>Actinomycetes</taxon>
        <taxon>Kitasatosporales</taxon>
        <taxon>Streptomycetaceae</taxon>
        <taxon>Streptomyces</taxon>
    </lineage>
</organism>
<dbReference type="SUPFAM" id="SSF51445">
    <property type="entry name" value="(Trans)glycosidases"/>
    <property type="match status" value="1"/>
</dbReference>
<dbReference type="Proteomes" id="UP000659223">
    <property type="component" value="Unassembled WGS sequence"/>
</dbReference>
<reference evidence="9" key="1">
    <citation type="journal article" date="2019" name="Int. J. Syst. Evol. Microbiol.">
        <title>The Global Catalogue of Microorganisms (GCM) 10K type strain sequencing project: providing services to taxonomists for standard genome sequencing and annotation.</title>
        <authorList>
            <consortium name="The Broad Institute Genomics Platform"/>
            <consortium name="The Broad Institute Genome Sequencing Center for Infectious Disease"/>
            <person name="Wu L."/>
            <person name="Ma J."/>
        </authorList>
    </citation>
    <scope>NUCLEOTIDE SEQUENCE [LARGE SCALE GENOMIC DNA]</scope>
    <source>
        <strain evidence="9">JCM 4586</strain>
    </source>
</reference>
<protein>
    <recommendedName>
        <fullName evidence="10">Beta-N-acetylhexosaminidase</fullName>
    </recommendedName>
</protein>
<dbReference type="Pfam" id="PF02838">
    <property type="entry name" value="Glyco_hydro_20b"/>
    <property type="match status" value="1"/>
</dbReference>
<feature type="signal peptide" evidence="5">
    <location>
        <begin position="1"/>
        <end position="30"/>
    </location>
</feature>
<comment type="similarity">
    <text evidence="1">Belongs to the glycosyl hydrolase 20 family.</text>
</comment>
<dbReference type="RefSeq" id="WP_190022511.1">
    <property type="nucleotide sequence ID" value="NZ_BMUT01000006.1"/>
</dbReference>
<dbReference type="PANTHER" id="PTHR43678:SF1">
    <property type="entry name" value="BETA-N-ACETYLHEXOSAMINIDASE"/>
    <property type="match status" value="1"/>
</dbReference>
<dbReference type="PRINTS" id="PR00738">
    <property type="entry name" value="GLHYDRLASE20"/>
</dbReference>
<gene>
    <name evidence="8" type="ORF">GCM10010324_34140</name>
</gene>
<dbReference type="InterPro" id="IPR015883">
    <property type="entry name" value="Glyco_hydro_20_cat"/>
</dbReference>
<dbReference type="InterPro" id="IPR017853">
    <property type="entry name" value="GH"/>
</dbReference>
<evidence type="ECO:0000313" key="8">
    <source>
        <dbReference type="EMBL" id="GGX85497.1"/>
    </source>
</evidence>
<dbReference type="InterPro" id="IPR025705">
    <property type="entry name" value="Beta_hexosaminidase_sua/sub"/>
</dbReference>
<name>A0ABQ2YIL8_9ACTN</name>
<evidence type="ECO:0000256" key="3">
    <source>
        <dbReference type="ARBA" id="ARBA00023295"/>
    </source>
</evidence>
<dbReference type="EMBL" id="BMUT01000006">
    <property type="protein sequence ID" value="GGX85497.1"/>
    <property type="molecule type" value="Genomic_DNA"/>
</dbReference>
<feature type="chain" id="PRO_5046658004" description="Beta-N-acetylhexosaminidase" evidence="5">
    <location>
        <begin position="31"/>
        <end position="546"/>
    </location>
</feature>
<evidence type="ECO:0008006" key="10">
    <source>
        <dbReference type="Google" id="ProtNLM"/>
    </source>
</evidence>
<sequence>MGLRLRMTRASAVRGTVCAGVLLATMTLMGCPRETGTRPGGDDSRSPGTSASSSSSASSRSPARQSSAQVPVPAGVPRAIPAVRSAEAAPGPGWRPADGARVVASGPLADEGRRLAGELRLGYAAGTARPGDVELVLRPGTGQGPLAAEAYELTARDGKVLVASAGEAGVFYGTRTLLQAVRSGGGLPEGVVRDAPDRAQRGLHLDIARKHFTAEWIEARLRELSALKLNQLALHFSDDQGFRIESDSHPEIVSPQRLTKAEVRRIVALAESLHITVIPEIDSPGHLGAVIAAHPTLQLRDAAGKPVRGAVDIANPDAARIVDDLLREYAPLFPGRYFHLGADEYRALMAKNPEASYPRLAARAKEKYGPHARVQDLATGWLNDRAALVRTLGKKAKAWNDGFFRGGVVTASKDIEAEYWTGKEIGARPPQEYLGEGRTLVNLNDEYLYYVLGEPNQFRYPTGQRIYEQWSPPVLRGTAPVPGQAGPDRVLGGRLAVWCDRPEAQNAQQVADGIRLPLAAVAQRLWDARKPTMTWQDFATLDARVR</sequence>
<dbReference type="SUPFAM" id="SSF55545">
    <property type="entry name" value="beta-N-acetylhexosaminidase-like domain"/>
    <property type="match status" value="1"/>
</dbReference>
<keyword evidence="3" id="KW-0326">Glycosidase</keyword>
<evidence type="ECO:0000256" key="2">
    <source>
        <dbReference type="ARBA" id="ARBA00022801"/>
    </source>
</evidence>
<dbReference type="CDD" id="cd06564">
    <property type="entry name" value="GH20_DspB_LnbB-like"/>
    <property type="match status" value="1"/>
</dbReference>
<dbReference type="Gene3D" id="3.30.379.10">
    <property type="entry name" value="Chitobiase/beta-hexosaminidase domain 2-like"/>
    <property type="match status" value="1"/>
</dbReference>
<feature type="domain" description="Glycoside hydrolase family 20 catalytic" evidence="6">
    <location>
        <begin position="201"/>
        <end position="527"/>
    </location>
</feature>
<dbReference type="Pfam" id="PF00728">
    <property type="entry name" value="Glyco_hydro_20"/>
    <property type="match status" value="1"/>
</dbReference>
<comment type="caution">
    <text evidence="8">The sequence shown here is derived from an EMBL/GenBank/DDBJ whole genome shotgun (WGS) entry which is preliminary data.</text>
</comment>
<keyword evidence="5" id="KW-0732">Signal</keyword>
<proteinExistence type="inferred from homology"/>